<sequence length="70" mass="8014">MQIREFSGEEFEDVAREIYTPVTARTGPGFHGRSVVQELGETVTLCRSRFRGQIRAVPIGRMARERRSMT</sequence>
<reference evidence="1 2" key="1">
    <citation type="submission" date="2022-03" db="EMBL/GenBank/DDBJ databases">
        <title>Pseudonocardia alaer sp. nov., a novel actinomycete isolated from reed forest soil.</title>
        <authorList>
            <person name="Wang L."/>
        </authorList>
    </citation>
    <scope>NUCLEOTIDE SEQUENCE [LARGE SCALE GENOMIC DNA]</scope>
    <source>
        <strain evidence="1 2">Y-16303</strain>
    </source>
</reference>
<dbReference type="EMBL" id="JAKXMK010000041">
    <property type="protein sequence ID" value="MCH6171239.1"/>
    <property type="molecule type" value="Genomic_DNA"/>
</dbReference>
<gene>
    <name evidence="1" type="ORF">MMF94_36535</name>
</gene>
<accession>A0ABS9TRR0</accession>
<dbReference type="RefSeq" id="WP_241042048.1">
    <property type="nucleotide sequence ID" value="NZ_BAAAJF010000010.1"/>
</dbReference>
<organism evidence="1 2">
    <name type="scientific">Pseudonocardia alaniniphila</name>
    <dbReference type="NCBI Taxonomy" id="75291"/>
    <lineage>
        <taxon>Bacteria</taxon>
        <taxon>Bacillati</taxon>
        <taxon>Actinomycetota</taxon>
        <taxon>Actinomycetes</taxon>
        <taxon>Pseudonocardiales</taxon>
        <taxon>Pseudonocardiaceae</taxon>
        <taxon>Pseudonocardia</taxon>
    </lineage>
</organism>
<keyword evidence="2" id="KW-1185">Reference proteome</keyword>
<evidence type="ECO:0000313" key="2">
    <source>
        <dbReference type="Proteomes" id="UP001299970"/>
    </source>
</evidence>
<dbReference type="Proteomes" id="UP001299970">
    <property type="component" value="Unassembled WGS sequence"/>
</dbReference>
<comment type="caution">
    <text evidence="1">The sequence shown here is derived from an EMBL/GenBank/DDBJ whole genome shotgun (WGS) entry which is preliminary data.</text>
</comment>
<name>A0ABS9TRR0_9PSEU</name>
<evidence type="ECO:0000313" key="1">
    <source>
        <dbReference type="EMBL" id="MCH6171239.1"/>
    </source>
</evidence>
<protein>
    <submittedName>
        <fullName evidence="1">Uncharacterized protein</fullName>
    </submittedName>
</protein>
<proteinExistence type="predicted"/>